<gene>
    <name evidence="2" type="ORF">DCAF_LOCUS11430</name>
</gene>
<dbReference type="EMBL" id="CAWUPB010000994">
    <property type="protein sequence ID" value="CAK7336422.1"/>
    <property type="molecule type" value="Genomic_DNA"/>
</dbReference>
<keyword evidence="3" id="KW-1185">Reference proteome</keyword>
<comment type="caution">
    <text evidence="2">The sequence shown here is derived from an EMBL/GenBank/DDBJ whole genome shotgun (WGS) entry which is preliminary data.</text>
</comment>
<name>A0AAV1RLH8_9ROSI</name>
<evidence type="ECO:0000256" key="1">
    <source>
        <dbReference type="SAM" id="MobiDB-lite"/>
    </source>
</evidence>
<reference evidence="2 3" key="1">
    <citation type="submission" date="2024-01" db="EMBL/GenBank/DDBJ databases">
        <authorList>
            <person name="Waweru B."/>
        </authorList>
    </citation>
    <scope>NUCLEOTIDE SEQUENCE [LARGE SCALE GENOMIC DNA]</scope>
</reference>
<feature type="compositionally biased region" description="Basic and acidic residues" evidence="1">
    <location>
        <begin position="75"/>
        <end position="86"/>
    </location>
</feature>
<feature type="region of interest" description="Disordered" evidence="1">
    <location>
        <begin position="69"/>
        <end position="119"/>
    </location>
</feature>
<evidence type="ECO:0000313" key="3">
    <source>
        <dbReference type="Proteomes" id="UP001314170"/>
    </source>
</evidence>
<evidence type="ECO:0000313" key="2">
    <source>
        <dbReference type="EMBL" id="CAK7336422.1"/>
    </source>
</evidence>
<feature type="non-terminal residue" evidence="2">
    <location>
        <position position="162"/>
    </location>
</feature>
<dbReference type="AlphaFoldDB" id="A0AAV1RLH8"/>
<dbReference type="Proteomes" id="UP001314170">
    <property type="component" value="Unassembled WGS sequence"/>
</dbReference>
<protein>
    <submittedName>
        <fullName evidence="2">Uncharacterized protein</fullName>
    </submittedName>
</protein>
<organism evidence="2 3">
    <name type="scientific">Dovyalis caffra</name>
    <dbReference type="NCBI Taxonomy" id="77055"/>
    <lineage>
        <taxon>Eukaryota</taxon>
        <taxon>Viridiplantae</taxon>
        <taxon>Streptophyta</taxon>
        <taxon>Embryophyta</taxon>
        <taxon>Tracheophyta</taxon>
        <taxon>Spermatophyta</taxon>
        <taxon>Magnoliopsida</taxon>
        <taxon>eudicotyledons</taxon>
        <taxon>Gunneridae</taxon>
        <taxon>Pentapetalae</taxon>
        <taxon>rosids</taxon>
        <taxon>fabids</taxon>
        <taxon>Malpighiales</taxon>
        <taxon>Salicaceae</taxon>
        <taxon>Flacourtieae</taxon>
        <taxon>Dovyalis</taxon>
    </lineage>
</organism>
<accession>A0AAV1RLH8</accession>
<sequence>MAREVMQWDTSPTRVPLRRGKGAFIKKKHGTTRRPLGLEFAASKPRGSVECHFSGAVSQKVIADDSATFLSPSSEDVRETDGKDSCSEQPEYMPDGNRNQDPLIQPVRPLPKAHGSETLQDACKHPQALISLKLKSPQVDFSRPIIASEYSSSLLDYMLGRG</sequence>
<proteinExistence type="predicted"/>